<evidence type="ECO:0000313" key="10">
    <source>
        <dbReference type="Proteomes" id="UP000604241"/>
    </source>
</evidence>
<dbReference type="PIRSF" id="PIRSF006648">
    <property type="entry name" value="DrrB"/>
    <property type="match status" value="1"/>
</dbReference>
<feature type="compositionally biased region" description="Pro residues" evidence="7">
    <location>
        <begin position="1"/>
        <end position="12"/>
    </location>
</feature>
<evidence type="ECO:0000256" key="7">
    <source>
        <dbReference type="SAM" id="MobiDB-lite"/>
    </source>
</evidence>
<evidence type="ECO:0000256" key="5">
    <source>
        <dbReference type="ARBA" id="ARBA00023251"/>
    </source>
</evidence>
<accession>A0ABR8QHX8</accession>
<dbReference type="InterPro" id="IPR000412">
    <property type="entry name" value="ABC_2_transport"/>
</dbReference>
<feature type="transmembrane region" description="Helical" evidence="6">
    <location>
        <begin position="177"/>
        <end position="197"/>
    </location>
</feature>
<dbReference type="Pfam" id="PF01061">
    <property type="entry name" value="ABC2_membrane"/>
    <property type="match status" value="1"/>
</dbReference>
<keyword evidence="5" id="KW-0046">Antibiotic resistance</keyword>
<evidence type="ECO:0000313" key="9">
    <source>
        <dbReference type="EMBL" id="MBD7919990.1"/>
    </source>
</evidence>
<dbReference type="InterPro" id="IPR052902">
    <property type="entry name" value="ABC-2_transporter"/>
</dbReference>
<gene>
    <name evidence="9" type="ORF">H9657_17095</name>
</gene>
<evidence type="ECO:0000256" key="6">
    <source>
        <dbReference type="RuleBase" id="RU361157"/>
    </source>
</evidence>
<dbReference type="EMBL" id="JACSQV010000018">
    <property type="protein sequence ID" value="MBD7919990.1"/>
    <property type="molecule type" value="Genomic_DNA"/>
</dbReference>
<protein>
    <recommendedName>
        <fullName evidence="6">Transport permease protein</fullName>
    </recommendedName>
</protein>
<evidence type="ECO:0000259" key="8">
    <source>
        <dbReference type="PROSITE" id="PS51012"/>
    </source>
</evidence>
<keyword evidence="4 6" id="KW-0472">Membrane</keyword>
<dbReference type="InterPro" id="IPR047817">
    <property type="entry name" value="ABC2_TM_bact-type"/>
</dbReference>
<feature type="transmembrane region" description="Helical" evidence="6">
    <location>
        <begin position="204"/>
        <end position="224"/>
    </location>
</feature>
<keyword evidence="6" id="KW-0813">Transport</keyword>
<proteinExistence type="inferred from homology"/>
<sequence>MTPTPTPTPTPTATPAAARRGALAPAPATEHRRGGALARMIVSEARLLVRDPAAAFFSLGFPVVLLTVLGLVMPWADDPFSDQDPLLAQITAITGYTPIVLSLAIATIGLSSFPVTVATYRQRGVLRRLSTTPVGPARLLVAQVLVNLAALVVAAALALVSAVVVLDIELPRQPWTVALAFLLAVLSVFGLGALIAARAATTGAANGLGMTAYFVSLFFAGVWLPLPIMPEAVQTVATYLPLGAATQAMTDAWVGAPFPTQQMVVMALWAAVATPVAVRIFRWS</sequence>
<feature type="region of interest" description="Disordered" evidence="7">
    <location>
        <begin position="1"/>
        <end position="31"/>
    </location>
</feature>
<dbReference type="PANTHER" id="PTHR43027">
    <property type="entry name" value="DOXORUBICIN RESISTANCE ABC TRANSPORTER PERMEASE PROTEIN DRRC-RELATED"/>
    <property type="match status" value="1"/>
</dbReference>
<dbReference type="PRINTS" id="PR00164">
    <property type="entry name" value="ABC2TRNSPORT"/>
</dbReference>
<dbReference type="InterPro" id="IPR013525">
    <property type="entry name" value="ABC2_TM"/>
</dbReference>
<feature type="transmembrane region" description="Helical" evidence="6">
    <location>
        <begin position="53"/>
        <end position="76"/>
    </location>
</feature>
<feature type="transmembrane region" description="Helical" evidence="6">
    <location>
        <begin position="263"/>
        <end position="281"/>
    </location>
</feature>
<comment type="subcellular location">
    <subcellularLocation>
        <location evidence="6">Cell membrane</location>
        <topology evidence="6">Multi-pass membrane protein</topology>
    </subcellularLocation>
    <subcellularLocation>
        <location evidence="1">Membrane</location>
        <topology evidence="1">Multi-pass membrane protein</topology>
    </subcellularLocation>
</comment>
<evidence type="ECO:0000256" key="3">
    <source>
        <dbReference type="ARBA" id="ARBA00022989"/>
    </source>
</evidence>
<dbReference type="PROSITE" id="PS51012">
    <property type="entry name" value="ABC_TM2"/>
    <property type="match status" value="1"/>
</dbReference>
<reference evidence="9 10" key="1">
    <citation type="submission" date="2020-08" db="EMBL/GenBank/DDBJ databases">
        <title>A Genomic Blueprint of the Chicken Gut Microbiome.</title>
        <authorList>
            <person name="Gilroy R."/>
            <person name="Ravi A."/>
            <person name="Getino M."/>
            <person name="Pursley I."/>
            <person name="Horton D.L."/>
            <person name="Alikhan N.-F."/>
            <person name="Baker D."/>
            <person name="Gharbi K."/>
            <person name="Hall N."/>
            <person name="Watson M."/>
            <person name="Adriaenssens E.M."/>
            <person name="Foster-Nyarko E."/>
            <person name="Jarju S."/>
            <person name="Secka A."/>
            <person name="Antonio M."/>
            <person name="Oren A."/>
            <person name="Chaudhuri R."/>
            <person name="La Ragione R.M."/>
            <person name="Hildebrand F."/>
            <person name="Pallen M.J."/>
        </authorList>
    </citation>
    <scope>NUCLEOTIDE SEQUENCE [LARGE SCALE GENOMIC DNA]</scope>
    <source>
        <strain evidence="9 10">Sa3CUA2</strain>
    </source>
</reference>
<comment type="caution">
    <text evidence="9">The sequence shown here is derived from an EMBL/GenBank/DDBJ whole genome shotgun (WGS) entry which is preliminary data.</text>
</comment>
<feature type="domain" description="ABC transmembrane type-2" evidence="8">
    <location>
        <begin position="53"/>
        <end position="284"/>
    </location>
</feature>
<dbReference type="Proteomes" id="UP000604241">
    <property type="component" value="Unassembled WGS sequence"/>
</dbReference>
<dbReference type="RefSeq" id="WP_191784638.1">
    <property type="nucleotide sequence ID" value="NZ_JACSQV010000018.1"/>
</dbReference>
<dbReference type="PANTHER" id="PTHR43027:SF2">
    <property type="entry name" value="TRANSPORT PERMEASE PROTEIN"/>
    <property type="match status" value="1"/>
</dbReference>
<evidence type="ECO:0000256" key="4">
    <source>
        <dbReference type="ARBA" id="ARBA00023136"/>
    </source>
</evidence>
<evidence type="ECO:0000256" key="2">
    <source>
        <dbReference type="ARBA" id="ARBA00022692"/>
    </source>
</evidence>
<organism evidence="9 10">
    <name type="scientific">Cellulomonas avistercoris</name>
    <dbReference type="NCBI Taxonomy" id="2762242"/>
    <lineage>
        <taxon>Bacteria</taxon>
        <taxon>Bacillati</taxon>
        <taxon>Actinomycetota</taxon>
        <taxon>Actinomycetes</taxon>
        <taxon>Micrococcales</taxon>
        <taxon>Cellulomonadaceae</taxon>
        <taxon>Cellulomonas</taxon>
    </lineage>
</organism>
<keyword evidence="10" id="KW-1185">Reference proteome</keyword>
<keyword evidence="3 6" id="KW-1133">Transmembrane helix</keyword>
<feature type="transmembrane region" description="Helical" evidence="6">
    <location>
        <begin position="139"/>
        <end position="165"/>
    </location>
</feature>
<feature type="compositionally biased region" description="Low complexity" evidence="7">
    <location>
        <begin position="13"/>
        <end position="28"/>
    </location>
</feature>
<comment type="similarity">
    <text evidence="6">Belongs to the ABC-2 integral membrane protein family.</text>
</comment>
<name>A0ABR8QHX8_9CELL</name>
<keyword evidence="6" id="KW-1003">Cell membrane</keyword>
<feature type="transmembrane region" description="Helical" evidence="6">
    <location>
        <begin position="96"/>
        <end position="118"/>
    </location>
</feature>
<evidence type="ECO:0000256" key="1">
    <source>
        <dbReference type="ARBA" id="ARBA00004141"/>
    </source>
</evidence>
<keyword evidence="2 6" id="KW-0812">Transmembrane</keyword>